<dbReference type="InterPro" id="IPR044679">
    <property type="entry name" value="PWWP2-like"/>
</dbReference>
<comment type="caution">
    <text evidence="2">The sequence shown here is derived from an EMBL/GenBank/DDBJ whole genome shotgun (WGS) entry which is preliminary data.</text>
</comment>
<evidence type="ECO:0000313" key="3">
    <source>
        <dbReference type="Proteomes" id="UP001604277"/>
    </source>
</evidence>
<feature type="region of interest" description="Disordered" evidence="1">
    <location>
        <begin position="429"/>
        <end position="448"/>
    </location>
</feature>
<dbReference type="AlphaFoldDB" id="A0ABD1WMQ8"/>
<feature type="region of interest" description="Disordered" evidence="1">
    <location>
        <begin position="1"/>
        <end position="40"/>
    </location>
</feature>
<dbReference type="EMBL" id="JBFOLJ010000003">
    <property type="protein sequence ID" value="KAL2550959.1"/>
    <property type="molecule type" value="Genomic_DNA"/>
</dbReference>
<proteinExistence type="predicted"/>
<accession>A0ABD1WMQ8</accession>
<evidence type="ECO:0000256" key="1">
    <source>
        <dbReference type="SAM" id="MobiDB-lite"/>
    </source>
</evidence>
<evidence type="ECO:0000313" key="2">
    <source>
        <dbReference type="EMBL" id="KAL2550959.1"/>
    </source>
</evidence>
<feature type="region of interest" description="Disordered" evidence="1">
    <location>
        <begin position="160"/>
        <end position="192"/>
    </location>
</feature>
<feature type="compositionally biased region" description="Pro residues" evidence="1">
    <location>
        <begin position="26"/>
        <end position="37"/>
    </location>
</feature>
<dbReference type="Proteomes" id="UP001604277">
    <property type="component" value="Unassembled WGS sequence"/>
</dbReference>
<sequence>MRKDLDPVTGSRSLSPSGKRQTPTLHFPPPSKNPPPYLIDGYNLEKSKCAKTFRCSDFVECSPDFHPMKHSKHGQRQNEIHRAIGLEKREQENRLEKSGEVQGGTVCKAKRSRCLHLPEGANSGLKHSVLSPQPIKVPPSLLAADDSALKSNIFAEKISSTSTKSDSAAIDSEDPERDEVTQPSMPRSRDLGELRKRNFMEHNEPHCTTVTLPDNQTEGAVRGQKFKLKKELKTHYLSRRPVVLPLGTTNVLENGTHGVKVPLNLNADFEDQSKDEFDMKTEEYLGFEPDEIHYWNGLETALIDVHLSVQASHRAEHVPFVCLVSKLNGMAILGHPLQIEEFSDSSQTCPRKAIPGHPLQIEELSDSSQTCPRKAIIARKLFDVDGSKFHQLVWRTSKRSPVIYVTNPSASSTSVDEQAVRGGLKENVLSGEQKSPVKSTKKPGQFKKGTVPLRRTCVPVKHIYSKILIAVGRVQT</sequence>
<keyword evidence="3" id="KW-1185">Reference proteome</keyword>
<reference evidence="3" key="1">
    <citation type="submission" date="2024-07" db="EMBL/GenBank/DDBJ databases">
        <title>Two chromosome-level genome assemblies of Korean endemic species Abeliophyllum distichum and Forsythia ovata (Oleaceae).</title>
        <authorList>
            <person name="Jang H."/>
        </authorList>
    </citation>
    <scope>NUCLEOTIDE SEQUENCE [LARGE SCALE GENOMIC DNA]</scope>
</reference>
<gene>
    <name evidence="2" type="ORF">Fot_12489</name>
</gene>
<name>A0ABD1WMQ8_9LAMI</name>
<protein>
    <submittedName>
        <fullName evidence="2">Uncharacterized protein</fullName>
    </submittedName>
</protein>
<feature type="compositionally biased region" description="Polar residues" evidence="1">
    <location>
        <begin position="10"/>
        <end position="24"/>
    </location>
</feature>
<organism evidence="2 3">
    <name type="scientific">Forsythia ovata</name>
    <dbReference type="NCBI Taxonomy" id="205694"/>
    <lineage>
        <taxon>Eukaryota</taxon>
        <taxon>Viridiplantae</taxon>
        <taxon>Streptophyta</taxon>
        <taxon>Embryophyta</taxon>
        <taxon>Tracheophyta</taxon>
        <taxon>Spermatophyta</taxon>
        <taxon>Magnoliopsida</taxon>
        <taxon>eudicotyledons</taxon>
        <taxon>Gunneridae</taxon>
        <taxon>Pentapetalae</taxon>
        <taxon>asterids</taxon>
        <taxon>lamiids</taxon>
        <taxon>Lamiales</taxon>
        <taxon>Oleaceae</taxon>
        <taxon>Forsythieae</taxon>
        <taxon>Forsythia</taxon>
    </lineage>
</organism>
<dbReference type="PANTHER" id="PTHR33697">
    <property type="entry name" value="T17B22.17 PROTEIN-RELATED"/>
    <property type="match status" value="1"/>
</dbReference>